<protein>
    <submittedName>
        <fullName evidence="1">6665_t:CDS:1</fullName>
    </submittedName>
</protein>
<evidence type="ECO:0000313" key="1">
    <source>
        <dbReference type="EMBL" id="CAG8814412.1"/>
    </source>
</evidence>
<dbReference type="Proteomes" id="UP000789920">
    <property type="component" value="Unassembled WGS sequence"/>
</dbReference>
<organism evidence="1 2">
    <name type="scientific">Racocetra persica</name>
    <dbReference type="NCBI Taxonomy" id="160502"/>
    <lineage>
        <taxon>Eukaryota</taxon>
        <taxon>Fungi</taxon>
        <taxon>Fungi incertae sedis</taxon>
        <taxon>Mucoromycota</taxon>
        <taxon>Glomeromycotina</taxon>
        <taxon>Glomeromycetes</taxon>
        <taxon>Diversisporales</taxon>
        <taxon>Gigasporaceae</taxon>
        <taxon>Racocetra</taxon>
    </lineage>
</organism>
<evidence type="ECO:0000313" key="2">
    <source>
        <dbReference type="Proteomes" id="UP000789920"/>
    </source>
</evidence>
<reference evidence="1" key="1">
    <citation type="submission" date="2021-06" db="EMBL/GenBank/DDBJ databases">
        <authorList>
            <person name="Kallberg Y."/>
            <person name="Tangrot J."/>
            <person name="Rosling A."/>
        </authorList>
    </citation>
    <scope>NUCLEOTIDE SEQUENCE</scope>
    <source>
        <strain evidence="1">MA461A</strain>
    </source>
</reference>
<sequence length="111" mass="12501">MLKDVDKAIRCANLNLTPMIDGKGLKVPIPKVTTEFREKMIKIASKIAENTKTKLRLARQDGLKDLKKDSKSGLPNDEAKLLEKQLQLLVDKYAKEVDDFFKAKSKEISGN</sequence>
<comment type="caution">
    <text evidence="1">The sequence shown here is derived from an EMBL/GenBank/DDBJ whole genome shotgun (WGS) entry which is preliminary data.</text>
</comment>
<name>A0ACA9RXC4_9GLOM</name>
<keyword evidence="2" id="KW-1185">Reference proteome</keyword>
<proteinExistence type="predicted"/>
<gene>
    <name evidence="1" type="ORF">RPERSI_LOCUS23982</name>
</gene>
<accession>A0ACA9RXC4</accession>
<dbReference type="EMBL" id="CAJVQC010076102">
    <property type="protein sequence ID" value="CAG8814412.1"/>
    <property type="molecule type" value="Genomic_DNA"/>
</dbReference>